<feature type="active site" description="Proton donor/acceptor" evidence="7">
    <location>
        <position position="235"/>
    </location>
</feature>
<evidence type="ECO:0000256" key="1">
    <source>
        <dbReference type="ARBA" id="ARBA00001947"/>
    </source>
</evidence>
<evidence type="ECO:0000256" key="5">
    <source>
        <dbReference type="ARBA" id="ARBA00022833"/>
    </source>
</evidence>
<accession>A0AAU7MV11</accession>
<dbReference type="AlphaFoldDB" id="A0AAU7MV11"/>
<evidence type="ECO:0000256" key="2">
    <source>
        <dbReference type="ARBA" id="ARBA00005988"/>
    </source>
</evidence>
<dbReference type="Pfam" id="PF00246">
    <property type="entry name" value="Peptidase_M14"/>
    <property type="match status" value="1"/>
</dbReference>
<dbReference type="PANTHER" id="PTHR11705">
    <property type="entry name" value="PROTEASE FAMILY M14 CARBOXYPEPTIDASE A,B"/>
    <property type="match status" value="1"/>
</dbReference>
<name>A0AAU7MV11_9FLAO</name>
<dbReference type="GO" id="GO:0006508">
    <property type="term" value="P:proteolysis"/>
    <property type="evidence" value="ECO:0007669"/>
    <property type="project" value="UniProtKB-KW"/>
</dbReference>
<evidence type="ECO:0000259" key="8">
    <source>
        <dbReference type="PROSITE" id="PS52035"/>
    </source>
</evidence>
<dbReference type="GO" id="GO:0004181">
    <property type="term" value="F:metallocarboxypeptidase activity"/>
    <property type="evidence" value="ECO:0007669"/>
    <property type="project" value="InterPro"/>
</dbReference>
<dbReference type="Gene3D" id="3.40.630.10">
    <property type="entry name" value="Zn peptidases"/>
    <property type="match status" value="1"/>
</dbReference>
<keyword evidence="3" id="KW-0645">Protease</keyword>
<dbReference type="SUPFAM" id="SSF53187">
    <property type="entry name" value="Zn-dependent exopeptidases"/>
    <property type="match status" value="1"/>
</dbReference>
<comment type="similarity">
    <text evidence="2 7">Belongs to the peptidase M14 family.</text>
</comment>
<keyword evidence="4" id="KW-0378">Hydrolase</keyword>
<dbReference type="PROSITE" id="PS52035">
    <property type="entry name" value="PEPTIDASE_M14"/>
    <property type="match status" value="1"/>
</dbReference>
<sequence length="369" mass="42131">MLDYSRFKEQSIKGRYINKDSIRGCFEKVSSPLIHIGDSVRGNPIHAFTMGDGGNKILMWSQMHGNESTTTKAVWDMVNYLQSDLEDAKHILKECTLMVVPMLNPDGADDYTRENSNKIDLNRDAKNLSQPESIALRDLFERFQPDYCFNLHDQRTLFSAGENNKPATVSFLSPSSSPERYITPNRELAMKLIAAMNHRLQALIPGQIGRYDDGFNHNCVGDMFQMLGIPTVLFESGHYPNDYEREKTRELIFVALVEALHTIAKDTIEAFHTGDYFSIPNNHKLFFDVLVKHPELVNGAFETGQSVGIRFKEVLQDKKIIFRPEIAEIGDLNGFYGHQTIECIDSKDFGFSPEQHEILDLLREFKNLK</sequence>
<comment type="cofactor">
    <cofactor evidence="1">
        <name>Zn(2+)</name>
        <dbReference type="ChEBI" id="CHEBI:29105"/>
    </cofactor>
</comment>
<dbReference type="GO" id="GO:0008270">
    <property type="term" value="F:zinc ion binding"/>
    <property type="evidence" value="ECO:0007669"/>
    <property type="project" value="InterPro"/>
</dbReference>
<keyword evidence="5" id="KW-0862">Zinc</keyword>
<dbReference type="EMBL" id="CP157804">
    <property type="protein sequence ID" value="XBQ22140.1"/>
    <property type="molecule type" value="Genomic_DNA"/>
</dbReference>
<dbReference type="KEGG" id="fld:ABNE31_11080"/>
<evidence type="ECO:0000256" key="4">
    <source>
        <dbReference type="ARBA" id="ARBA00022801"/>
    </source>
</evidence>
<gene>
    <name evidence="9" type="ORF">ABNE31_11080</name>
</gene>
<evidence type="ECO:0000313" key="9">
    <source>
        <dbReference type="EMBL" id="XBQ22140.1"/>
    </source>
</evidence>
<reference evidence="9" key="1">
    <citation type="submission" date="2024-05" db="EMBL/GenBank/DDBJ databases">
        <title>Draft Genome Sequences of Flagellimonas sp. MMG031 and Marinobacter sp. MMG032 Isolated from the dinoflagellate Symbiodinium pilosum.</title>
        <authorList>
            <person name="Shikuma N.J."/>
            <person name="Farrell M.V."/>
        </authorList>
    </citation>
    <scope>NUCLEOTIDE SEQUENCE</scope>
    <source>
        <strain evidence="9">MMG031</strain>
    </source>
</reference>
<proteinExistence type="inferred from homology"/>
<evidence type="ECO:0000256" key="6">
    <source>
        <dbReference type="ARBA" id="ARBA00023049"/>
    </source>
</evidence>
<dbReference type="InterPro" id="IPR000834">
    <property type="entry name" value="Peptidase_M14"/>
</dbReference>
<dbReference type="PANTHER" id="PTHR11705:SF143">
    <property type="entry name" value="SLL0236 PROTEIN"/>
    <property type="match status" value="1"/>
</dbReference>
<evidence type="ECO:0000256" key="3">
    <source>
        <dbReference type="ARBA" id="ARBA00022670"/>
    </source>
</evidence>
<evidence type="ECO:0000256" key="7">
    <source>
        <dbReference type="PROSITE-ProRule" id="PRU01379"/>
    </source>
</evidence>
<feature type="domain" description="Peptidase M14" evidence="8">
    <location>
        <begin position="3"/>
        <end position="263"/>
    </location>
</feature>
<dbReference type="CDD" id="cd06239">
    <property type="entry name" value="M14-like"/>
    <property type="match status" value="1"/>
</dbReference>
<protein>
    <submittedName>
        <fullName evidence="9">M14 metallopeptidase family protein</fullName>
    </submittedName>
</protein>
<dbReference type="GO" id="GO:0005615">
    <property type="term" value="C:extracellular space"/>
    <property type="evidence" value="ECO:0007669"/>
    <property type="project" value="TreeGrafter"/>
</dbReference>
<keyword evidence="6" id="KW-0482">Metalloprotease</keyword>
<organism evidence="9">
    <name type="scientific">Flagellimonas sp. MMG031</name>
    <dbReference type="NCBI Taxonomy" id="3158549"/>
    <lineage>
        <taxon>Bacteria</taxon>
        <taxon>Pseudomonadati</taxon>
        <taxon>Bacteroidota</taxon>
        <taxon>Flavobacteriia</taxon>
        <taxon>Flavobacteriales</taxon>
        <taxon>Flavobacteriaceae</taxon>
        <taxon>Flagellimonas</taxon>
    </lineage>
</organism>
<dbReference type="RefSeq" id="WP_349351168.1">
    <property type="nucleotide sequence ID" value="NZ_CP157804.1"/>
</dbReference>